<sequence length="222" mass="25676">MRVQLLTDAGYAFLSGMTFPVEVTAEPHRDIKGAISVTYEELIKVGAPEPYDLSPSHRWCFKPGQFQYVPMVQSPSPCYDLQAQIDEMSDQLLHIQDKHTDLLSEKDNFRFGYEFREAFDEYLDEEFNVEVASTDIPASEVLKDLRPREYELAFERWTDNEDLEGIDDEYDELCDLLSDVEDQAVNLERALDLAANHLAAFKTEFERAQKILADYKERVSDK</sequence>
<dbReference type="AlphaFoldDB" id="A0AA50QAY5"/>
<evidence type="ECO:0000256" key="1">
    <source>
        <dbReference type="SAM" id="Coils"/>
    </source>
</evidence>
<proteinExistence type="predicted"/>
<dbReference type="EMBL" id="CP118224">
    <property type="protein sequence ID" value="WMC09536.1"/>
    <property type="molecule type" value="Genomic_DNA"/>
</dbReference>
<dbReference type="RefSeq" id="WP_306760731.1">
    <property type="nucleotide sequence ID" value="NZ_CP118224.1"/>
</dbReference>
<name>A0AA50QAY5_9GAMM</name>
<keyword evidence="3" id="KW-1185">Reference proteome</keyword>
<evidence type="ECO:0000313" key="2">
    <source>
        <dbReference type="EMBL" id="WMC09536.1"/>
    </source>
</evidence>
<organism evidence="2 3">
    <name type="scientific">Oceanimonas pelagia</name>
    <dbReference type="NCBI Taxonomy" id="3028314"/>
    <lineage>
        <taxon>Bacteria</taxon>
        <taxon>Pseudomonadati</taxon>
        <taxon>Pseudomonadota</taxon>
        <taxon>Gammaproteobacteria</taxon>
        <taxon>Aeromonadales</taxon>
        <taxon>Aeromonadaceae</taxon>
        <taxon>Oceanimonas</taxon>
    </lineage>
</organism>
<dbReference type="KEGG" id="ope:PU634_10450"/>
<gene>
    <name evidence="2" type="ORF">PU634_10450</name>
</gene>
<accession>A0AA50QAY5</accession>
<protein>
    <submittedName>
        <fullName evidence="2">Uncharacterized protein</fullName>
    </submittedName>
</protein>
<feature type="coiled-coil region" evidence="1">
    <location>
        <begin position="163"/>
        <end position="218"/>
    </location>
</feature>
<evidence type="ECO:0000313" key="3">
    <source>
        <dbReference type="Proteomes" id="UP001223802"/>
    </source>
</evidence>
<dbReference type="Proteomes" id="UP001223802">
    <property type="component" value="Chromosome"/>
</dbReference>
<keyword evidence="1" id="KW-0175">Coiled coil</keyword>
<reference evidence="2 3" key="1">
    <citation type="submission" date="2023-02" db="EMBL/GenBank/DDBJ databases">
        <title>Complete genome sequence of a novel bacterium Oceanimonas sp. NTOU-MSR1 isolated from marine coast sediment.</title>
        <authorList>
            <person name="Yang H.-T."/>
            <person name="Chen Y.-L."/>
            <person name="Ho Y.-N."/>
        </authorList>
    </citation>
    <scope>NUCLEOTIDE SEQUENCE [LARGE SCALE GENOMIC DNA]</scope>
    <source>
        <strain evidence="2 3">NTOU-MSR1</strain>
    </source>
</reference>